<dbReference type="PANTHER" id="PTHR33992:SF1">
    <property type="entry name" value="RIBONUCLEASE P PROTEIN COMPONENT"/>
    <property type="match status" value="1"/>
</dbReference>
<keyword evidence="4" id="KW-0378">Hydrolase</keyword>
<evidence type="ECO:0000313" key="8">
    <source>
        <dbReference type="Proteomes" id="UP000178892"/>
    </source>
</evidence>
<name>A0A1F5NT60_9BACT</name>
<keyword evidence="5" id="KW-0694">RNA-binding</keyword>
<dbReference type="NCBIfam" id="TIGR00188">
    <property type="entry name" value="rnpA"/>
    <property type="match status" value="1"/>
</dbReference>
<keyword evidence="2" id="KW-0540">Nuclease</keyword>
<comment type="caution">
    <text evidence="7">The sequence shown here is derived from an EMBL/GenBank/DDBJ whole genome shotgun (WGS) entry which is preliminary data.</text>
</comment>
<evidence type="ECO:0000256" key="2">
    <source>
        <dbReference type="ARBA" id="ARBA00022722"/>
    </source>
</evidence>
<evidence type="ECO:0000256" key="6">
    <source>
        <dbReference type="NCBIfam" id="TIGR00188"/>
    </source>
</evidence>
<keyword evidence="3" id="KW-0255">Endonuclease</keyword>
<dbReference type="EMBL" id="MFEL01000018">
    <property type="protein sequence ID" value="OGE80818.1"/>
    <property type="molecule type" value="Genomic_DNA"/>
</dbReference>
<protein>
    <recommendedName>
        <fullName evidence="6">Ribonuclease P protein component</fullName>
        <ecNumber evidence="6">3.1.26.5</ecNumber>
    </recommendedName>
</protein>
<evidence type="ECO:0000313" key="7">
    <source>
        <dbReference type="EMBL" id="OGE80818.1"/>
    </source>
</evidence>
<sequence length="109" mass="12776">MKPIFLTSKADFEKFRTSKAFYSEGMKLRVAWSNQNFPRFGFIIPKKVLPKVSDRNKLKRRLRAIIRANLSRVASKDLLIFPKSGAIRKTYKQLNAEFISLLTQARLWK</sequence>
<dbReference type="InterPro" id="IPR014721">
    <property type="entry name" value="Ribsml_uS5_D2-typ_fold_subgr"/>
</dbReference>
<evidence type="ECO:0000256" key="4">
    <source>
        <dbReference type="ARBA" id="ARBA00022801"/>
    </source>
</evidence>
<dbReference type="InterPro" id="IPR000100">
    <property type="entry name" value="RNase_P"/>
</dbReference>
<accession>A0A1F5NT60</accession>
<dbReference type="GO" id="GO:0000049">
    <property type="term" value="F:tRNA binding"/>
    <property type="evidence" value="ECO:0007669"/>
    <property type="project" value="InterPro"/>
</dbReference>
<evidence type="ECO:0000256" key="3">
    <source>
        <dbReference type="ARBA" id="ARBA00022759"/>
    </source>
</evidence>
<organism evidence="7 8">
    <name type="scientific">Candidatus Doudnabacteria bacterium RIFCSPHIGHO2_01_FULL_46_24</name>
    <dbReference type="NCBI Taxonomy" id="1817825"/>
    <lineage>
        <taxon>Bacteria</taxon>
        <taxon>Candidatus Doudnaibacteriota</taxon>
    </lineage>
</organism>
<dbReference type="GO" id="GO:0030677">
    <property type="term" value="C:ribonuclease P complex"/>
    <property type="evidence" value="ECO:0007669"/>
    <property type="project" value="TreeGrafter"/>
</dbReference>
<evidence type="ECO:0000256" key="5">
    <source>
        <dbReference type="ARBA" id="ARBA00022884"/>
    </source>
</evidence>
<dbReference type="Proteomes" id="UP000178892">
    <property type="component" value="Unassembled WGS sequence"/>
</dbReference>
<keyword evidence="1" id="KW-0819">tRNA processing</keyword>
<dbReference type="Gene3D" id="3.30.230.10">
    <property type="match status" value="1"/>
</dbReference>
<evidence type="ECO:0000256" key="1">
    <source>
        <dbReference type="ARBA" id="ARBA00022694"/>
    </source>
</evidence>
<gene>
    <name evidence="7" type="ORF">A2720_04645</name>
</gene>
<dbReference type="GO" id="GO:0004526">
    <property type="term" value="F:ribonuclease P activity"/>
    <property type="evidence" value="ECO:0007669"/>
    <property type="project" value="UniProtKB-UniRule"/>
</dbReference>
<proteinExistence type="predicted"/>
<dbReference type="STRING" id="1817825.A2720_04645"/>
<dbReference type="Pfam" id="PF00825">
    <property type="entry name" value="Ribonuclease_P"/>
    <property type="match status" value="1"/>
</dbReference>
<dbReference type="PANTHER" id="PTHR33992">
    <property type="entry name" value="RIBONUCLEASE P PROTEIN COMPONENT"/>
    <property type="match status" value="1"/>
</dbReference>
<dbReference type="EC" id="3.1.26.5" evidence="6"/>
<dbReference type="SUPFAM" id="SSF54211">
    <property type="entry name" value="Ribosomal protein S5 domain 2-like"/>
    <property type="match status" value="1"/>
</dbReference>
<reference evidence="7 8" key="1">
    <citation type="journal article" date="2016" name="Nat. Commun.">
        <title>Thousands of microbial genomes shed light on interconnected biogeochemical processes in an aquifer system.</title>
        <authorList>
            <person name="Anantharaman K."/>
            <person name="Brown C.T."/>
            <person name="Hug L.A."/>
            <person name="Sharon I."/>
            <person name="Castelle C.J."/>
            <person name="Probst A.J."/>
            <person name="Thomas B.C."/>
            <person name="Singh A."/>
            <person name="Wilkins M.J."/>
            <person name="Karaoz U."/>
            <person name="Brodie E.L."/>
            <person name="Williams K.H."/>
            <person name="Hubbard S.S."/>
            <person name="Banfield J.F."/>
        </authorList>
    </citation>
    <scope>NUCLEOTIDE SEQUENCE [LARGE SCALE GENOMIC DNA]</scope>
</reference>
<dbReference type="InterPro" id="IPR020568">
    <property type="entry name" value="Ribosomal_Su5_D2-typ_SF"/>
</dbReference>
<dbReference type="AlphaFoldDB" id="A0A1F5NT60"/>
<dbReference type="GO" id="GO:0042781">
    <property type="term" value="F:3'-tRNA processing endoribonuclease activity"/>
    <property type="evidence" value="ECO:0007669"/>
    <property type="project" value="TreeGrafter"/>
</dbReference>